<proteinExistence type="predicted"/>
<keyword evidence="2" id="KW-1185">Reference proteome</keyword>
<name>A0AAV2GK05_9ROSI</name>
<gene>
    <name evidence="1" type="ORF">LTRI10_LOCUS50398</name>
</gene>
<reference evidence="1 2" key="1">
    <citation type="submission" date="2024-04" db="EMBL/GenBank/DDBJ databases">
        <authorList>
            <person name="Fracassetti M."/>
        </authorList>
    </citation>
    <scope>NUCLEOTIDE SEQUENCE [LARGE SCALE GENOMIC DNA]</scope>
</reference>
<dbReference type="PANTHER" id="PTHR33116:SF78">
    <property type="entry name" value="OS12G0587133 PROTEIN"/>
    <property type="match status" value="1"/>
</dbReference>
<sequence length="232" mass="26315">MQTTLLPISICDEIDKRIRRFIWGSTTNKRRVHLVHWEQVCQPKEKGGLGLKKAHELNLAFLAKLAWCFLKNIDDLWVKVIEAKYFKLAGGVLTPKSVARCLTLWWGMRRSWPLMQEGMAMCVKDDRSTAFWTDRWLDPALTLIDHIRGDSQLVDPTIPITAAFEESGKWNENFLLSCLPREIALQVLASPAPREEAGEDEAFWGPKANGQFCVKSAYEIAIGQADTGQSLD</sequence>
<dbReference type="EMBL" id="OZ034822">
    <property type="protein sequence ID" value="CAL1411019.1"/>
    <property type="molecule type" value="Genomic_DNA"/>
</dbReference>
<dbReference type="PANTHER" id="PTHR33116">
    <property type="entry name" value="REVERSE TRANSCRIPTASE ZINC-BINDING DOMAIN-CONTAINING PROTEIN-RELATED-RELATED"/>
    <property type="match status" value="1"/>
</dbReference>
<dbReference type="AlphaFoldDB" id="A0AAV2GK05"/>
<evidence type="ECO:0000313" key="2">
    <source>
        <dbReference type="Proteomes" id="UP001497516"/>
    </source>
</evidence>
<protein>
    <submittedName>
        <fullName evidence="1">Uncharacterized protein</fullName>
    </submittedName>
</protein>
<organism evidence="1 2">
    <name type="scientific">Linum trigynum</name>
    <dbReference type="NCBI Taxonomy" id="586398"/>
    <lineage>
        <taxon>Eukaryota</taxon>
        <taxon>Viridiplantae</taxon>
        <taxon>Streptophyta</taxon>
        <taxon>Embryophyta</taxon>
        <taxon>Tracheophyta</taxon>
        <taxon>Spermatophyta</taxon>
        <taxon>Magnoliopsida</taxon>
        <taxon>eudicotyledons</taxon>
        <taxon>Gunneridae</taxon>
        <taxon>Pentapetalae</taxon>
        <taxon>rosids</taxon>
        <taxon>fabids</taxon>
        <taxon>Malpighiales</taxon>
        <taxon>Linaceae</taxon>
        <taxon>Linum</taxon>
    </lineage>
</organism>
<accession>A0AAV2GK05</accession>
<evidence type="ECO:0000313" key="1">
    <source>
        <dbReference type="EMBL" id="CAL1411019.1"/>
    </source>
</evidence>
<dbReference type="Proteomes" id="UP001497516">
    <property type="component" value="Chromosome 9"/>
</dbReference>